<name>A0ABR1BR89_NECAM</name>
<keyword evidence="2" id="KW-0472">Membrane</keyword>
<evidence type="ECO:0000256" key="2">
    <source>
        <dbReference type="SAM" id="Phobius"/>
    </source>
</evidence>
<dbReference type="EMBL" id="JAVFWL010000001">
    <property type="protein sequence ID" value="KAK6727823.1"/>
    <property type="molecule type" value="Genomic_DNA"/>
</dbReference>
<evidence type="ECO:0000313" key="4">
    <source>
        <dbReference type="Proteomes" id="UP001303046"/>
    </source>
</evidence>
<feature type="transmembrane region" description="Helical" evidence="2">
    <location>
        <begin position="194"/>
        <end position="214"/>
    </location>
</feature>
<dbReference type="PANTHER" id="PTHR22168:SF8">
    <property type="entry name" value="TRANSMEMBRANE PROTEIN 26"/>
    <property type="match status" value="1"/>
</dbReference>
<organism evidence="3 4">
    <name type="scientific">Necator americanus</name>
    <name type="common">Human hookworm</name>
    <dbReference type="NCBI Taxonomy" id="51031"/>
    <lineage>
        <taxon>Eukaryota</taxon>
        <taxon>Metazoa</taxon>
        <taxon>Ecdysozoa</taxon>
        <taxon>Nematoda</taxon>
        <taxon>Chromadorea</taxon>
        <taxon>Rhabditida</taxon>
        <taxon>Rhabditina</taxon>
        <taxon>Rhabditomorpha</taxon>
        <taxon>Strongyloidea</taxon>
        <taxon>Ancylostomatidae</taxon>
        <taxon>Bunostominae</taxon>
        <taxon>Necator</taxon>
    </lineage>
</organism>
<feature type="compositionally biased region" description="Basic residues" evidence="1">
    <location>
        <begin position="390"/>
        <end position="406"/>
    </location>
</feature>
<feature type="transmembrane region" description="Helical" evidence="2">
    <location>
        <begin position="172"/>
        <end position="188"/>
    </location>
</feature>
<feature type="transmembrane region" description="Helical" evidence="2">
    <location>
        <begin position="257"/>
        <end position="277"/>
    </location>
</feature>
<dbReference type="Proteomes" id="UP001303046">
    <property type="component" value="Unassembled WGS sequence"/>
</dbReference>
<proteinExistence type="predicted"/>
<gene>
    <name evidence="3" type="primary">Necator_chrI.g1598</name>
    <name evidence="3" type="ORF">RB195_005472</name>
</gene>
<feature type="transmembrane region" description="Helical" evidence="2">
    <location>
        <begin position="72"/>
        <end position="93"/>
    </location>
</feature>
<feature type="transmembrane region" description="Helical" evidence="2">
    <location>
        <begin position="226"/>
        <end position="245"/>
    </location>
</feature>
<evidence type="ECO:0000313" key="3">
    <source>
        <dbReference type="EMBL" id="KAK6727823.1"/>
    </source>
</evidence>
<feature type="transmembrane region" description="Helical" evidence="2">
    <location>
        <begin position="47"/>
        <end position="65"/>
    </location>
</feature>
<accession>A0ABR1BR89</accession>
<keyword evidence="2" id="KW-0812">Transmembrane</keyword>
<feature type="transmembrane region" description="Helical" evidence="2">
    <location>
        <begin position="99"/>
        <end position="120"/>
    </location>
</feature>
<feature type="compositionally biased region" description="Basic and acidic residues" evidence="1">
    <location>
        <begin position="407"/>
        <end position="430"/>
    </location>
</feature>
<keyword evidence="4" id="KW-1185">Reference proteome</keyword>
<dbReference type="InterPro" id="IPR019169">
    <property type="entry name" value="Transmembrane_26"/>
</dbReference>
<dbReference type="PANTHER" id="PTHR22168">
    <property type="entry name" value="TMEM26 PROTEIN"/>
    <property type="match status" value="1"/>
</dbReference>
<sequence>MAASASATPENRRRQHSLTDVEDQRRLAKTTVDVDGTHVLISVGRAILARLFFIVHSLTTIWHTVTIEGRDGVWGFALLSLLIVFEGSYTIIMRAGDERKWFCTSLLLYIVATAPPIWLLETKMCEWRREFELLGESKVRIADYNSNGHRLSSDSWVLEPLKDLFKSQKDSGIAYIFFVTAVVVGSIEGPEEELHLQLLEQLLLVVLIIGRWLLPKGDISREQLSQILLAYLAISSDIVEFFDVFKEKPVYNNVGVQKIVLAAWTLSLLQFPFVLTVSRARKMRVAITKTYEELILPRRPPNLWEFFHDVDIWAIVLANVLQDIPFLLVRLYLMLQCGLVTYTMIFFTCKNALIIALQTYRAFILLNDRYIHPKPPDLDMLDTHTYHARDHPRRPVGHQRKRKNKRAKSEERQHLYSPRRENKRDRREMDILEETTT</sequence>
<evidence type="ECO:0008006" key="5">
    <source>
        <dbReference type="Google" id="ProtNLM"/>
    </source>
</evidence>
<feature type="region of interest" description="Disordered" evidence="1">
    <location>
        <begin position="388"/>
        <end position="437"/>
    </location>
</feature>
<dbReference type="Pfam" id="PF09772">
    <property type="entry name" value="Tmem26"/>
    <property type="match status" value="1"/>
</dbReference>
<keyword evidence="2" id="KW-1133">Transmembrane helix</keyword>
<reference evidence="3 4" key="1">
    <citation type="submission" date="2023-08" db="EMBL/GenBank/DDBJ databases">
        <title>A Necator americanus chromosomal reference genome.</title>
        <authorList>
            <person name="Ilik V."/>
            <person name="Petrzelkova K.J."/>
            <person name="Pardy F."/>
            <person name="Fuh T."/>
            <person name="Niatou-Singa F.S."/>
            <person name="Gouil Q."/>
            <person name="Baker L."/>
            <person name="Ritchie M.E."/>
            <person name="Jex A.R."/>
            <person name="Gazzola D."/>
            <person name="Li H."/>
            <person name="Toshio Fujiwara R."/>
            <person name="Zhan B."/>
            <person name="Aroian R.V."/>
            <person name="Pafco B."/>
            <person name="Schwarz E.M."/>
        </authorList>
    </citation>
    <scope>NUCLEOTIDE SEQUENCE [LARGE SCALE GENOMIC DNA]</scope>
    <source>
        <strain evidence="3 4">Aroian</strain>
        <tissue evidence="3">Whole animal</tissue>
    </source>
</reference>
<evidence type="ECO:0000256" key="1">
    <source>
        <dbReference type="SAM" id="MobiDB-lite"/>
    </source>
</evidence>
<comment type="caution">
    <text evidence="3">The sequence shown here is derived from an EMBL/GenBank/DDBJ whole genome shotgun (WGS) entry which is preliminary data.</text>
</comment>
<protein>
    <recommendedName>
        <fullName evidence="5">Transmembrane protein 26</fullName>
    </recommendedName>
</protein>